<reference evidence="1" key="1">
    <citation type="journal article" date="2020" name="Nature">
        <title>Giant virus diversity and host interactions through global metagenomics.</title>
        <authorList>
            <person name="Schulz F."/>
            <person name="Roux S."/>
            <person name="Paez-Espino D."/>
            <person name="Jungbluth S."/>
            <person name="Walsh D.A."/>
            <person name="Denef V.J."/>
            <person name="McMahon K.D."/>
            <person name="Konstantinidis K.T."/>
            <person name="Eloe-Fadrosh E.A."/>
            <person name="Kyrpides N.C."/>
            <person name="Woyke T."/>
        </authorList>
    </citation>
    <scope>NUCLEOTIDE SEQUENCE</scope>
    <source>
        <strain evidence="1">GVMAG-M-3300024258-28</strain>
    </source>
</reference>
<evidence type="ECO:0000313" key="1">
    <source>
        <dbReference type="EMBL" id="QHT94495.1"/>
    </source>
</evidence>
<organism evidence="1">
    <name type="scientific">viral metagenome</name>
    <dbReference type="NCBI Taxonomy" id="1070528"/>
    <lineage>
        <taxon>unclassified sequences</taxon>
        <taxon>metagenomes</taxon>
        <taxon>organismal metagenomes</taxon>
    </lineage>
</organism>
<dbReference type="EMBL" id="MN740223">
    <property type="protein sequence ID" value="QHT94495.1"/>
    <property type="molecule type" value="Genomic_DNA"/>
</dbReference>
<name>A0A6C0IPR8_9ZZZZ</name>
<sequence>MVDYFVYINYMSATLDLNPTRVVSWKGLTIKQVNSKILKNEGQVFGNKNFFRANPVKLPRRELLSASNTTCNSRVSVKIDNINAPGGTTSNSSGSNIGNSISLTNEIRVPNNSCEYPGTCNTYTSPVDNARRRVRSSGMVRQKYHETSNNKSYHTNTKEYLHSRNMTYKQNQLVLSNPDNTCFKTHYSPSNEQFSVQGAVSSGDLITRKRYNTITDSAASYTNPLGRDVANALSYGVSSTGYTKKDKLGYPMKVTPTFSKYSDVMKRCSVTKLTNAI</sequence>
<accession>A0A6C0IPR8</accession>
<proteinExistence type="predicted"/>
<protein>
    <submittedName>
        <fullName evidence="1">Uncharacterized protein</fullName>
    </submittedName>
</protein>
<dbReference type="AlphaFoldDB" id="A0A6C0IPR8"/>